<comment type="similarity">
    <text evidence="2">Belongs to the monovalent cation:proton antiporter 2 (CPA2) transporter (TC 2.A.37) family.</text>
</comment>
<comment type="caution">
    <text evidence="12">The sequence shown here is derived from an EMBL/GenBank/DDBJ whole genome shotgun (WGS) entry which is preliminary data.</text>
</comment>
<feature type="transmembrane region" description="Helical" evidence="9">
    <location>
        <begin position="302"/>
        <end position="323"/>
    </location>
</feature>
<evidence type="ECO:0000313" key="13">
    <source>
        <dbReference type="Proteomes" id="UP000636505"/>
    </source>
</evidence>
<evidence type="ECO:0000256" key="8">
    <source>
        <dbReference type="ARBA" id="ARBA00023136"/>
    </source>
</evidence>
<feature type="transmembrane region" description="Helical" evidence="9">
    <location>
        <begin position="95"/>
        <end position="115"/>
    </location>
</feature>
<feature type="transmembrane region" description="Helical" evidence="9">
    <location>
        <begin position="271"/>
        <end position="295"/>
    </location>
</feature>
<keyword evidence="3" id="KW-0813">Transport</keyword>
<dbReference type="InterPro" id="IPR038770">
    <property type="entry name" value="Na+/solute_symporter_sf"/>
</dbReference>
<feature type="transmembrane region" description="Helical" evidence="9">
    <location>
        <begin position="63"/>
        <end position="83"/>
    </location>
</feature>
<feature type="transmembrane region" description="Helical" evidence="9">
    <location>
        <begin position="364"/>
        <end position="383"/>
    </location>
</feature>
<name>A0A8J7A8W9_9CYAN</name>
<organism evidence="12 13">
    <name type="scientific">Vasconcelosia minhoensis LEGE 07310</name>
    <dbReference type="NCBI Taxonomy" id="915328"/>
    <lineage>
        <taxon>Bacteria</taxon>
        <taxon>Bacillati</taxon>
        <taxon>Cyanobacteriota</taxon>
        <taxon>Cyanophyceae</taxon>
        <taxon>Nodosilineales</taxon>
        <taxon>Cymatolegaceae</taxon>
        <taxon>Vasconcelosia</taxon>
        <taxon>Vasconcelosia minhoensis</taxon>
    </lineage>
</organism>
<evidence type="ECO:0000256" key="9">
    <source>
        <dbReference type="SAM" id="Phobius"/>
    </source>
</evidence>
<dbReference type="EMBL" id="JADEXG010000028">
    <property type="protein sequence ID" value="MBE9078220.1"/>
    <property type="molecule type" value="Genomic_DNA"/>
</dbReference>
<dbReference type="RefSeq" id="WP_193907848.1">
    <property type="nucleotide sequence ID" value="NZ_JADEXG010000028.1"/>
</dbReference>
<feature type="transmembrane region" description="Helical" evidence="9">
    <location>
        <begin position="121"/>
        <end position="142"/>
    </location>
</feature>
<dbReference type="GO" id="GO:0016020">
    <property type="term" value="C:membrane"/>
    <property type="evidence" value="ECO:0007669"/>
    <property type="project" value="UniProtKB-SubCell"/>
</dbReference>
<dbReference type="Pfam" id="PF00999">
    <property type="entry name" value="Na_H_Exchanger"/>
    <property type="match status" value="1"/>
</dbReference>
<dbReference type="GO" id="GO:1902600">
    <property type="term" value="P:proton transmembrane transport"/>
    <property type="evidence" value="ECO:0007669"/>
    <property type="project" value="InterPro"/>
</dbReference>
<dbReference type="InterPro" id="IPR006016">
    <property type="entry name" value="UspA"/>
</dbReference>
<dbReference type="Proteomes" id="UP000636505">
    <property type="component" value="Unassembled WGS sequence"/>
</dbReference>
<feature type="domain" description="UspA" evidence="10">
    <location>
        <begin position="422"/>
        <end position="552"/>
    </location>
</feature>
<evidence type="ECO:0000313" key="12">
    <source>
        <dbReference type="EMBL" id="MBE9078220.1"/>
    </source>
</evidence>
<keyword evidence="6 9" id="KW-1133">Transmembrane helix</keyword>
<dbReference type="SUPFAM" id="SSF52402">
    <property type="entry name" value="Adenine nucleotide alpha hydrolases-like"/>
    <property type="match status" value="2"/>
</dbReference>
<keyword evidence="5 9" id="KW-0812">Transmembrane</keyword>
<dbReference type="InterPro" id="IPR006153">
    <property type="entry name" value="Cation/H_exchanger_TM"/>
</dbReference>
<reference evidence="12" key="1">
    <citation type="submission" date="2020-10" db="EMBL/GenBank/DDBJ databases">
        <authorList>
            <person name="Castelo-Branco R."/>
            <person name="Eusebio N."/>
            <person name="Adriana R."/>
            <person name="Vieira A."/>
            <person name="Brugerolle De Fraissinette N."/>
            <person name="Rezende De Castro R."/>
            <person name="Schneider M.P."/>
            <person name="Vasconcelos V."/>
            <person name="Leao P.N."/>
        </authorList>
    </citation>
    <scope>NUCLEOTIDE SEQUENCE</scope>
    <source>
        <strain evidence="12">LEGE 07310</strain>
    </source>
</reference>
<protein>
    <submittedName>
        <fullName evidence="12">Cation:proton antiporter</fullName>
    </submittedName>
</protein>
<keyword evidence="8 9" id="KW-0472">Membrane</keyword>
<evidence type="ECO:0000256" key="7">
    <source>
        <dbReference type="ARBA" id="ARBA00023065"/>
    </source>
</evidence>
<evidence type="ECO:0000256" key="6">
    <source>
        <dbReference type="ARBA" id="ARBA00022989"/>
    </source>
</evidence>
<gene>
    <name evidence="12" type="ORF">IQ241_13110</name>
</gene>
<dbReference type="Gene3D" id="1.20.1530.20">
    <property type="match status" value="1"/>
</dbReference>
<evidence type="ECO:0000256" key="4">
    <source>
        <dbReference type="ARBA" id="ARBA00022449"/>
    </source>
</evidence>
<evidence type="ECO:0000256" key="1">
    <source>
        <dbReference type="ARBA" id="ARBA00004141"/>
    </source>
</evidence>
<comment type="subcellular location">
    <subcellularLocation>
        <location evidence="1">Membrane</location>
        <topology evidence="1">Multi-pass membrane protein</topology>
    </subcellularLocation>
</comment>
<sequence>MGLDALGGLLGSPVSIFTLMLLASLLIPPIFERLRLPGLVGLLAAGVLLGPSGLQLLDPKAETVVLLSDIGKIYLMFVAGLEIDLKEFRKTRNRSLSFGGATFLIPLLFGIAIGRLFGFEWISAVLIGSLLASHTLLGYPIVQRLGVAQAEAVTVTVGATIFTDIAALLVLAICVSISAGEFSWLRLAVQMAALVVYAVIVLFGFRWAGRRYFRQTGDDQGSQFLFTLLAVFLAAVGAQVIQIEGIIGAFLAGLAVNDVLGKGAVKEKVEFVGGVLFIPFFFIDMGLLLNLPAFVSTLSRHLALVSAVVLGLLASKLLAVLVVRLRYGYRWSEAMVMWSLSMPQVAATLAAALVGRQAGLLTDAVFNTVIVLMLVTSVLGPLLTQRFAKRLTVPDINQSNRPVEPWEPPYPAAPPARQDFAVLVPVYNPTTEARLIEVGALLARQAGGKLAAIAIAQAHLNPTEAELTNAIALSRQRLQQANTISHSLGITAEPILRIDSDVGLGISRAAREHDTQLIVMGYGETASLQARLFGSVIAHVFTTAHCPVAIIRLQVQPQQIRQILVPIRDLAPSSLRLIQFARYLATALGAAMTLVHVCPAHTTEPAKARFRQRLYDQLQDAAASPDRYKVVPHGDIAQVILRVASQYDLVVLRATRRMASPGLTVSDMTTEVLRRFDGSVVLFGEPEG</sequence>
<feature type="transmembrane region" description="Helical" evidence="9">
    <location>
        <begin position="39"/>
        <end position="57"/>
    </location>
</feature>
<feature type="domain" description="UspA" evidence="10">
    <location>
        <begin position="561"/>
        <end position="682"/>
    </location>
</feature>
<dbReference type="Pfam" id="PF00582">
    <property type="entry name" value="Usp"/>
    <property type="match status" value="2"/>
</dbReference>
<dbReference type="InterPro" id="IPR014729">
    <property type="entry name" value="Rossmann-like_a/b/a_fold"/>
</dbReference>
<feature type="transmembrane region" description="Helical" evidence="9">
    <location>
        <begin position="154"/>
        <end position="178"/>
    </location>
</feature>
<dbReference type="AlphaFoldDB" id="A0A8J7A8W9"/>
<evidence type="ECO:0000256" key="5">
    <source>
        <dbReference type="ARBA" id="ARBA00022692"/>
    </source>
</evidence>
<proteinExistence type="inferred from homology"/>
<feature type="domain" description="Cation/H+ exchanger transmembrane" evidence="11">
    <location>
        <begin position="23"/>
        <end position="385"/>
    </location>
</feature>
<dbReference type="PANTHER" id="PTHR43562:SF4">
    <property type="entry name" value="NA(+)_H(+) ANTIPORTER NHAS5"/>
    <property type="match status" value="1"/>
</dbReference>
<dbReference type="GO" id="GO:0015297">
    <property type="term" value="F:antiporter activity"/>
    <property type="evidence" value="ECO:0007669"/>
    <property type="project" value="UniProtKB-KW"/>
</dbReference>
<feature type="transmembrane region" description="Helical" evidence="9">
    <location>
        <begin position="184"/>
        <end position="205"/>
    </location>
</feature>
<evidence type="ECO:0000256" key="3">
    <source>
        <dbReference type="ARBA" id="ARBA00022448"/>
    </source>
</evidence>
<keyword evidence="7" id="KW-0406">Ion transport</keyword>
<feature type="transmembrane region" description="Helical" evidence="9">
    <location>
        <begin position="225"/>
        <end position="251"/>
    </location>
</feature>
<dbReference type="Gene3D" id="3.40.50.620">
    <property type="entry name" value="HUPs"/>
    <property type="match status" value="2"/>
</dbReference>
<feature type="transmembrane region" description="Helical" evidence="9">
    <location>
        <begin position="335"/>
        <end position="355"/>
    </location>
</feature>
<keyword evidence="13" id="KW-1185">Reference proteome</keyword>
<keyword evidence="4" id="KW-0050">Antiport</keyword>
<accession>A0A8J7A8W9</accession>
<evidence type="ECO:0000256" key="2">
    <source>
        <dbReference type="ARBA" id="ARBA00005551"/>
    </source>
</evidence>
<evidence type="ECO:0000259" key="10">
    <source>
        <dbReference type="Pfam" id="PF00582"/>
    </source>
</evidence>
<dbReference type="PANTHER" id="PTHR43562">
    <property type="entry name" value="NAPA-TYPE SODIUM/HYDROGEN ANTIPORTER"/>
    <property type="match status" value="1"/>
</dbReference>
<evidence type="ECO:0000259" key="11">
    <source>
        <dbReference type="Pfam" id="PF00999"/>
    </source>
</evidence>
<feature type="transmembrane region" description="Helical" evidence="9">
    <location>
        <begin position="6"/>
        <end position="27"/>
    </location>
</feature>